<evidence type="ECO:0000259" key="6">
    <source>
        <dbReference type="Pfam" id="PF07926"/>
    </source>
</evidence>
<dbReference type="Proteomes" id="UP001151518">
    <property type="component" value="Unassembled WGS sequence"/>
</dbReference>
<feature type="compositionally biased region" description="Basic and acidic residues" evidence="5">
    <location>
        <begin position="1530"/>
        <end position="1557"/>
    </location>
</feature>
<evidence type="ECO:0000256" key="1">
    <source>
        <dbReference type="ARBA" id="ARBA00004123"/>
    </source>
</evidence>
<feature type="region of interest" description="Disordered" evidence="5">
    <location>
        <begin position="527"/>
        <end position="576"/>
    </location>
</feature>
<keyword evidence="3" id="KW-0539">Nucleus</keyword>
<evidence type="ECO:0000256" key="3">
    <source>
        <dbReference type="ARBA" id="ARBA00023242"/>
    </source>
</evidence>
<dbReference type="GO" id="GO:0005643">
    <property type="term" value="C:nuclear pore"/>
    <property type="evidence" value="ECO:0007669"/>
    <property type="project" value="TreeGrafter"/>
</dbReference>
<accession>A0A9W8KY37</accession>
<feature type="coiled-coil region" evidence="4">
    <location>
        <begin position="874"/>
        <end position="1217"/>
    </location>
</feature>
<dbReference type="GO" id="GO:0006606">
    <property type="term" value="P:protein import into nucleus"/>
    <property type="evidence" value="ECO:0007669"/>
    <property type="project" value="InterPro"/>
</dbReference>
<dbReference type="Gene3D" id="1.10.287.1490">
    <property type="match status" value="2"/>
</dbReference>
<evidence type="ECO:0000256" key="2">
    <source>
        <dbReference type="ARBA" id="ARBA00023054"/>
    </source>
</evidence>
<name>A0A9W8KY37_9FUNG</name>
<feature type="coiled-coil region" evidence="4">
    <location>
        <begin position="730"/>
        <end position="841"/>
    </location>
</feature>
<dbReference type="InterPro" id="IPR012929">
    <property type="entry name" value="Nucleoprot-TPR/MLP1-2_dom"/>
</dbReference>
<feature type="compositionally biased region" description="Low complexity" evidence="5">
    <location>
        <begin position="1752"/>
        <end position="1763"/>
    </location>
</feature>
<keyword evidence="2 4" id="KW-0175">Coiled coil</keyword>
<evidence type="ECO:0000259" key="7">
    <source>
        <dbReference type="Pfam" id="PF25785"/>
    </source>
</evidence>
<feature type="region of interest" description="Disordered" evidence="5">
    <location>
        <begin position="1521"/>
        <end position="1557"/>
    </location>
</feature>
<dbReference type="OrthoDB" id="343070at2759"/>
<feature type="region of interest" description="Disordered" evidence="5">
    <location>
        <begin position="1810"/>
        <end position="1843"/>
    </location>
</feature>
<sequence length="1843" mass="209075">MEQTLSQLLGLPQPTMSVVLEKLGDYSSNPEIQEFLTCIQQKLEQSINYLNTDDTLKEKAQLQYENTRLESEVHRLNKSIGQTKSKLDGAKAEAVACANELREVKAKIDELQSELQSERSHKNNLTTQGAQQRDQLSTLRDEKRDLLAQIAERREQLDDRDREIRRLNEIVQDLRQQMSQDQEQLARLRSQASVSDVSEHMLKQSLELAKSQVKWLDEELVKTQTEMQQAKSELARAGTTGRAEAARQRAEIDSLNEQMEEQRQRNAQLGRMLKTKAEGERLAKEELAEQTEQFKREMAAQKKLCAEWEKTTEAAKEHVRGVEASLRELESHQQENEQKTQSAVAMMEQRVAEAEQAYNEAQEHAAKLEEELRTANQLLAESASGRPPAQQGQLLLSPTASIASRLQGSQKSLNITQLYSEKIALEDKLKAAETEIDCLRQSMEQILSEIEERGPIIAAEREEYHRLLKDADQIAKDLAEMRQDNTYKDRSLKNSLKERDLLQRQLASEKQQTRDLGRQVTRLLRATEEARMGGRSIPEQPDDSHSASANPLASPMARRAKALSSASQPETSEQEEQWLNEVDRVISQKLVTFSDIVELAAQNRRLLRTTRELAAQVAQEEELQREANEDEVKNALEQAEALLDQLSLEFEDAKKRLGVVERERDMLKTIKASRIDDQSAAAKKPLDQSATQPEIGEFFIEAKSKEKTTDIAQEDSQTLAQLQDDFNTYKSETRKTRLQLERDATNLQAEVSELRVRAAKAEAQNQFDSDRIQMFTRDLEARQKEIEHLRLATSRLHKQVESYEKQLDTTAQEMSSERVELSKLRRQTTLLEAERDNMLQNEQRWRNEEQRLVAERASLTQILENTTKMRDEWQKSSDEQVIQARERLEAARKETDNVRQELKQTREANERAQFKFDAELRELRGQIQQREARISQLQEQIVESKTLHTQLQGEKRELVLTRDSLQEKISSLELRIQNQEELIQRVKGQGQDVSKESLLSVQLQDARSQIESLQSELATTSKRAEDYRQLSVANESSLQELTQTYDQYKAEKERVLSEQIARVGELEIELEKTQSSLSNCKTEMEAVRQTAQTAQSDLATQKSELTARLSQLESEVEQKTRSLNALRDDMQRHEESAQSLQEQYEREIVAHAKDVEGTLLAREKLRETQKRLSAATAELQANKQASTELQNEIKKAHDAAAQEVQVAEDQVSEIKRQNALLLAHLESLGHQVPDVSMDPEQIVSTVSGTGDDSSPSVPSDGSSLRDVVVYLRRERDLVSAQLELAQQETQRWKQSSTHTQRMLDEARNELMQYTPTVGDVDSAGAGSATSSSGKYTDTAVDAILSGEGPINLSASQRQACRQQIEQSMLLRESNSVLRSELNTARGRLHAIEAELTKVKDQEVPQLRSTNASLQAELAAVRKEIQQLQQMCEHWKQRHENILAKYQMIEPEEYDALKKQNEDMQANIERVNIENNRLQEQVNASAQQKVSADTRKAKLFQSEINRLKAQVESLMGELTSARDSLSAQESRNSELRQTLDHSRAEEQKAAKEAQEQKAKFDKLHTTFQKLRQQSMEKLDQTSKTIKSHEATIQSLNDQIQALRERLESTGQPATTVAAPTGDDTVARLQNEVAALTEDKENAAQAHQQLVTDLQQTQKLLEDARLELATQKESNGTEQAVDSTDISAQVDTLKQKLAEAEAKIKEYESQLEQLKARALKYARDNKILQAKATELEKRVAEQQAQPGGSSVDGLQKQLADAQKQLAESEAKIEAAQANAKKSAELRSKLQISRATKRAEDLEKQVNELQAKIGAFEASGPSDDAGSLKRPHDSEDTPAKKPHVEQ</sequence>
<feature type="compositionally biased region" description="Basic and acidic residues" evidence="5">
    <location>
        <begin position="1823"/>
        <end position="1843"/>
    </location>
</feature>
<dbReference type="Pfam" id="PF25785">
    <property type="entry name" value="TPR"/>
    <property type="match status" value="1"/>
</dbReference>
<dbReference type="PANTHER" id="PTHR18898:SF2">
    <property type="entry name" value="NUCLEOPROTEIN TPR"/>
    <property type="match status" value="1"/>
</dbReference>
<comment type="subcellular location">
    <subcellularLocation>
        <location evidence="1">Nucleus</location>
    </subcellularLocation>
</comment>
<evidence type="ECO:0000256" key="5">
    <source>
        <dbReference type="SAM" id="MobiDB-lite"/>
    </source>
</evidence>
<dbReference type="InterPro" id="IPR057974">
    <property type="entry name" value="NUA/TPR/MLP1-2-like_dom"/>
</dbReference>
<feature type="region of interest" description="Disordered" evidence="5">
    <location>
        <begin position="113"/>
        <end position="139"/>
    </location>
</feature>
<dbReference type="GO" id="GO:0006406">
    <property type="term" value="P:mRNA export from nucleus"/>
    <property type="evidence" value="ECO:0007669"/>
    <property type="project" value="TreeGrafter"/>
</dbReference>
<feature type="compositionally biased region" description="Polar residues" evidence="5">
    <location>
        <begin position="123"/>
        <end position="138"/>
    </location>
</feature>
<feature type="region of interest" description="Disordered" evidence="5">
    <location>
        <begin position="1738"/>
        <end position="1785"/>
    </location>
</feature>
<gene>
    <name evidence="8" type="primary">MLP1</name>
    <name evidence="8" type="ORF">GGI25_002903</name>
</gene>
<feature type="region of interest" description="Disordered" evidence="5">
    <location>
        <begin position="1243"/>
        <end position="1262"/>
    </location>
</feature>
<organism evidence="8 9">
    <name type="scientific">Coemansia spiralis</name>
    <dbReference type="NCBI Taxonomy" id="417178"/>
    <lineage>
        <taxon>Eukaryota</taxon>
        <taxon>Fungi</taxon>
        <taxon>Fungi incertae sedis</taxon>
        <taxon>Zoopagomycota</taxon>
        <taxon>Kickxellomycotina</taxon>
        <taxon>Kickxellomycetes</taxon>
        <taxon>Kickxellales</taxon>
        <taxon>Kickxellaceae</taxon>
        <taxon>Coemansia</taxon>
    </lineage>
</organism>
<proteinExistence type="predicted"/>
<feature type="coiled-coil region" evidence="4">
    <location>
        <begin position="415"/>
        <end position="512"/>
    </location>
</feature>
<dbReference type="Pfam" id="PF07926">
    <property type="entry name" value="TPR_MLP1_2"/>
    <property type="match status" value="1"/>
</dbReference>
<protein>
    <submittedName>
        <fullName evidence="8">Filament-forming protein</fullName>
    </submittedName>
</protein>
<evidence type="ECO:0000313" key="8">
    <source>
        <dbReference type="EMBL" id="KAJ2677805.1"/>
    </source>
</evidence>
<evidence type="ECO:0000256" key="4">
    <source>
        <dbReference type="SAM" id="Coils"/>
    </source>
</evidence>
<feature type="domain" description="Nucleoprotein TPR/MLP1-2" evidence="6">
    <location>
        <begin position="1101"/>
        <end position="1228"/>
    </location>
</feature>
<dbReference type="PANTHER" id="PTHR18898">
    <property type="entry name" value="NUCLEOPROTEIN TPR-RELATED"/>
    <property type="match status" value="1"/>
</dbReference>
<comment type="caution">
    <text evidence="8">The sequence shown here is derived from an EMBL/GenBank/DDBJ whole genome shotgun (WGS) entry which is preliminary data.</text>
</comment>
<dbReference type="EMBL" id="JANBTW010000028">
    <property type="protein sequence ID" value="KAJ2677805.1"/>
    <property type="molecule type" value="Genomic_DNA"/>
</dbReference>
<dbReference type="GO" id="GO:0017056">
    <property type="term" value="F:structural constituent of nuclear pore"/>
    <property type="evidence" value="ECO:0007669"/>
    <property type="project" value="TreeGrafter"/>
</dbReference>
<reference evidence="8" key="1">
    <citation type="submission" date="2022-07" db="EMBL/GenBank/DDBJ databases">
        <title>Phylogenomic reconstructions and comparative analyses of Kickxellomycotina fungi.</title>
        <authorList>
            <person name="Reynolds N.K."/>
            <person name="Stajich J.E."/>
            <person name="Barry K."/>
            <person name="Grigoriev I.V."/>
            <person name="Crous P."/>
            <person name="Smith M.E."/>
        </authorList>
    </citation>
    <scope>NUCLEOTIDE SEQUENCE</scope>
    <source>
        <strain evidence="8">NRRL 3115</strain>
    </source>
</reference>
<feature type="domain" description="NUA/TPR/MLP1-2-like" evidence="7">
    <location>
        <begin position="496"/>
        <end position="621"/>
    </location>
</feature>
<evidence type="ECO:0000313" key="9">
    <source>
        <dbReference type="Proteomes" id="UP001151518"/>
    </source>
</evidence>
<feature type="coiled-coil region" evidence="4">
    <location>
        <begin position="606"/>
        <end position="663"/>
    </location>
</feature>